<evidence type="ECO:0000256" key="1">
    <source>
        <dbReference type="SAM" id="MobiDB-lite"/>
    </source>
</evidence>
<feature type="compositionally biased region" description="Basic and acidic residues" evidence="1">
    <location>
        <begin position="25"/>
        <end position="43"/>
    </location>
</feature>
<dbReference type="EMBL" id="BMAW01039822">
    <property type="protein sequence ID" value="GFU57292.1"/>
    <property type="molecule type" value="Genomic_DNA"/>
</dbReference>
<organism evidence="2 3">
    <name type="scientific">Nephila pilipes</name>
    <name type="common">Giant wood spider</name>
    <name type="synonym">Nephila maculata</name>
    <dbReference type="NCBI Taxonomy" id="299642"/>
    <lineage>
        <taxon>Eukaryota</taxon>
        <taxon>Metazoa</taxon>
        <taxon>Ecdysozoa</taxon>
        <taxon>Arthropoda</taxon>
        <taxon>Chelicerata</taxon>
        <taxon>Arachnida</taxon>
        <taxon>Araneae</taxon>
        <taxon>Araneomorphae</taxon>
        <taxon>Entelegynae</taxon>
        <taxon>Araneoidea</taxon>
        <taxon>Nephilidae</taxon>
        <taxon>Nephila</taxon>
    </lineage>
</organism>
<feature type="compositionally biased region" description="Basic and acidic residues" evidence="1">
    <location>
        <begin position="1"/>
        <end position="14"/>
    </location>
</feature>
<sequence>FPLEPDSKAIEKAVEPMGETLENTVRPKEKADEPVEEKSEHAQVPRILIQPLIDLETNDKVLETKDAHDGMIDPPLALESMSIN</sequence>
<comment type="caution">
    <text evidence="2">The sequence shown here is derived from an EMBL/GenBank/DDBJ whole genome shotgun (WGS) entry which is preliminary data.</text>
</comment>
<gene>
    <name evidence="2" type="ORF">NPIL_316801</name>
</gene>
<proteinExistence type="predicted"/>
<dbReference type="Proteomes" id="UP000887013">
    <property type="component" value="Unassembled WGS sequence"/>
</dbReference>
<feature type="non-terminal residue" evidence="2">
    <location>
        <position position="1"/>
    </location>
</feature>
<feature type="region of interest" description="Disordered" evidence="1">
    <location>
        <begin position="1"/>
        <end position="43"/>
    </location>
</feature>
<keyword evidence="3" id="KW-1185">Reference proteome</keyword>
<evidence type="ECO:0000313" key="3">
    <source>
        <dbReference type="Proteomes" id="UP000887013"/>
    </source>
</evidence>
<feature type="region of interest" description="Disordered" evidence="1">
    <location>
        <begin position="65"/>
        <end position="84"/>
    </location>
</feature>
<evidence type="ECO:0000313" key="2">
    <source>
        <dbReference type="EMBL" id="GFU57292.1"/>
    </source>
</evidence>
<dbReference type="AlphaFoldDB" id="A0A8X6R2R5"/>
<name>A0A8X6R2R5_NEPPI</name>
<protein>
    <submittedName>
        <fullName evidence="2">Uncharacterized protein</fullName>
    </submittedName>
</protein>
<accession>A0A8X6R2R5</accession>
<reference evidence="2" key="1">
    <citation type="submission" date="2020-08" db="EMBL/GenBank/DDBJ databases">
        <title>Multicomponent nature underlies the extraordinary mechanical properties of spider dragline silk.</title>
        <authorList>
            <person name="Kono N."/>
            <person name="Nakamura H."/>
            <person name="Mori M."/>
            <person name="Yoshida Y."/>
            <person name="Ohtoshi R."/>
            <person name="Malay A.D."/>
            <person name="Moran D.A.P."/>
            <person name="Tomita M."/>
            <person name="Numata K."/>
            <person name="Arakawa K."/>
        </authorList>
    </citation>
    <scope>NUCLEOTIDE SEQUENCE</scope>
</reference>